<feature type="compositionally biased region" description="Basic and acidic residues" evidence="1">
    <location>
        <begin position="68"/>
        <end position="77"/>
    </location>
</feature>
<evidence type="ECO:0000313" key="2">
    <source>
        <dbReference type="EMBL" id="KAF9582647.1"/>
    </source>
</evidence>
<feature type="compositionally biased region" description="Low complexity" evidence="1">
    <location>
        <begin position="90"/>
        <end position="102"/>
    </location>
</feature>
<dbReference type="EMBL" id="JAABOA010000976">
    <property type="protein sequence ID" value="KAF9582647.1"/>
    <property type="molecule type" value="Genomic_DNA"/>
</dbReference>
<feature type="compositionally biased region" description="Low complexity" evidence="1">
    <location>
        <begin position="318"/>
        <end position="337"/>
    </location>
</feature>
<evidence type="ECO:0000313" key="3">
    <source>
        <dbReference type="Proteomes" id="UP000780801"/>
    </source>
</evidence>
<accession>A0A9P6FWD2</accession>
<sequence>MVTSDRNLRGGAQHRILHHPSDIFTSGQQPGDSKQDLLIPEPVDSGSGSRRNRNRGKGKNTGPWSKDPSGDRLKDQPDSETIPGSDRGKVVGVGSGDSSVGGNKDISNLQICNLNDLVHGHWVYSESIRKTIVGSQGSNPAGDQSWTGYGPLGCRSHIWNERYLLTPNVNSLTSAYSTPPQLTRASLLNQNRNYATHMQSFSWVLDHGQSENGQIDQKTSRCQQPEMDVGDFIEVLKRSPLIMVGDKFLEQEFLSLECMVMGLQDQLLKNYRTEHQIKGTDNESVDWKIMDYHIESEMPPTVELKIAPGRDAAVFATQQKSKQSPQSSSPVPKVPSSNIYRKAKPGQMKLVDMKSNLTLATFIRSDVLWDAGMFSPQTTDHEALHPDCKLVGPVLMCEPPPQLPNTKSPSGSGAPTRKGSWFSWWIGEQDQQGSTKGKAGKGESQNMDESAEFWVGSDLERDMINLEWVDMLRQIVDAEGEASKDSRGSRTPLMVISNGIFWSYDPLDALLLDETFRLRQQHGPKRLTKVERDQALKLQDTRRKLLRRRYTTVLSHTLEFLKATYPELRVIIQTSVRRHQDCPTSRSTKSSAAETVVRDDRDQEDALLNELTRVVVARMQDSRFSFLDTTFLRLFNDTSNLSRRYCHRFMMPGKPSYVLAPL</sequence>
<reference evidence="2" key="1">
    <citation type="journal article" date="2020" name="Fungal Divers.">
        <title>Resolving the Mortierellaceae phylogeny through synthesis of multi-gene phylogenetics and phylogenomics.</title>
        <authorList>
            <person name="Vandepol N."/>
            <person name="Liber J."/>
            <person name="Desiro A."/>
            <person name="Na H."/>
            <person name="Kennedy M."/>
            <person name="Barry K."/>
            <person name="Grigoriev I.V."/>
            <person name="Miller A.N."/>
            <person name="O'Donnell K."/>
            <person name="Stajich J.E."/>
            <person name="Bonito G."/>
        </authorList>
    </citation>
    <scope>NUCLEOTIDE SEQUENCE</scope>
    <source>
        <strain evidence="2">KOD1015</strain>
    </source>
</reference>
<evidence type="ECO:0000256" key="1">
    <source>
        <dbReference type="SAM" id="MobiDB-lite"/>
    </source>
</evidence>
<name>A0A9P6FWD2_9FUNG</name>
<organism evidence="2 3">
    <name type="scientific">Lunasporangiospora selenospora</name>
    <dbReference type="NCBI Taxonomy" id="979761"/>
    <lineage>
        <taxon>Eukaryota</taxon>
        <taxon>Fungi</taxon>
        <taxon>Fungi incertae sedis</taxon>
        <taxon>Mucoromycota</taxon>
        <taxon>Mortierellomycotina</taxon>
        <taxon>Mortierellomycetes</taxon>
        <taxon>Mortierellales</taxon>
        <taxon>Mortierellaceae</taxon>
        <taxon>Lunasporangiospora</taxon>
    </lineage>
</organism>
<gene>
    <name evidence="2" type="ORF">BGW38_010934</name>
</gene>
<feature type="region of interest" description="Disordered" evidence="1">
    <location>
        <begin position="1"/>
        <end position="102"/>
    </location>
</feature>
<dbReference type="OrthoDB" id="2382681at2759"/>
<feature type="compositionally biased region" description="Polar residues" evidence="1">
    <location>
        <begin position="23"/>
        <end position="32"/>
    </location>
</feature>
<protein>
    <submittedName>
        <fullName evidence="2">Uncharacterized protein</fullName>
    </submittedName>
</protein>
<dbReference type="AlphaFoldDB" id="A0A9P6FWD2"/>
<dbReference type="Proteomes" id="UP000780801">
    <property type="component" value="Unassembled WGS sequence"/>
</dbReference>
<feature type="region of interest" description="Disordered" evidence="1">
    <location>
        <begin position="316"/>
        <end position="339"/>
    </location>
</feature>
<keyword evidence="3" id="KW-1185">Reference proteome</keyword>
<comment type="caution">
    <text evidence="2">The sequence shown here is derived from an EMBL/GenBank/DDBJ whole genome shotgun (WGS) entry which is preliminary data.</text>
</comment>
<proteinExistence type="predicted"/>